<keyword evidence="3" id="KW-1185">Reference proteome</keyword>
<dbReference type="EMBL" id="FN645454">
    <property type="protein sequence ID" value="CBI75711.1"/>
    <property type="molecule type" value="Genomic_DNA"/>
</dbReference>
<dbReference type="Gene3D" id="3.40.930.10">
    <property type="entry name" value="Mannitol-specific EII, Chain A"/>
    <property type="match status" value="1"/>
</dbReference>
<dbReference type="SUPFAM" id="SSF55804">
    <property type="entry name" value="Phoshotransferase/anion transport protein"/>
    <property type="match status" value="1"/>
</dbReference>
<protein>
    <recommendedName>
        <fullName evidence="1">PTS EIIA type-2 domain-containing protein</fullName>
    </recommendedName>
</protein>
<organism evidence="2 3">
    <name type="scientific">Bartonella clarridgeiae (strain CCUG 45776 / CIP 104772 / 73)</name>
    <dbReference type="NCBI Taxonomy" id="696125"/>
    <lineage>
        <taxon>Bacteria</taxon>
        <taxon>Pseudomonadati</taxon>
        <taxon>Pseudomonadota</taxon>
        <taxon>Alphaproteobacteria</taxon>
        <taxon>Hyphomicrobiales</taxon>
        <taxon>Bartonellaceae</taxon>
        <taxon>Bartonella</taxon>
    </lineage>
</organism>
<evidence type="ECO:0000313" key="3">
    <source>
        <dbReference type="Proteomes" id="UP000009101"/>
    </source>
</evidence>
<name>E6YFS3_BARC7</name>
<proteinExistence type="predicted"/>
<evidence type="ECO:0000259" key="1">
    <source>
        <dbReference type="PROSITE" id="PS51094"/>
    </source>
</evidence>
<dbReference type="InterPro" id="IPR002178">
    <property type="entry name" value="PTS_EIIA_type-2_dom"/>
</dbReference>
<evidence type="ECO:0000313" key="2">
    <source>
        <dbReference type="EMBL" id="CBI75711.1"/>
    </source>
</evidence>
<reference evidence="2 3" key="2">
    <citation type="journal article" date="2011" name="PLoS Genet.">
        <title>Parallel evolution of a type IV secretion system in radiating lineages of the host-restricted bacterial pathogen Bartonella.</title>
        <authorList>
            <person name="Engel P."/>
            <person name="Salzburger W."/>
            <person name="Liesch M."/>
            <person name="Chang C.C."/>
            <person name="Maruyama S."/>
            <person name="Lanz C."/>
            <person name="Calteau A."/>
            <person name="Lajus A."/>
            <person name="Medigue C."/>
            <person name="Schuster S.C."/>
            <person name="Dehio C."/>
        </authorList>
    </citation>
    <scope>NUCLEOTIDE SEQUENCE [LARGE SCALE GENOMIC DNA]</scope>
    <source>
        <strain evidence="3">CIP 104772 / 73</strain>
    </source>
</reference>
<sequence length="59" mass="6758">MFLLLIPKHAGSDHLKTLSKIAHALRYPDVIEKLCRTHDANTALYYIDLYYIDSTSHAV</sequence>
<accession>E6YFS3</accession>
<feature type="domain" description="PTS EIIA type-2" evidence="1">
    <location>
        <begin position="1"/>
        <end position="50"/>
    </location>
</feature>
<gene>
    <name evidence="2" type="ordered locus">BARCL_0030</name>
</gene>
<dbReference type="HOGENOM" id="CLU_2950921_0_0_5"/>
<dbReference type="eggNOG" id="COG1762">
    <property type="taxonomic scope" value="Bacteria"/>
</dbReference>
<dbReference type="STRING" id="696125.BARCL_0030"/>
<dbReference type="InterPro" id="IPR016152">
    <property type="entry name" value="PTrfase/Anion_transptr"/>
</dbReference>
<reference evidence="3" key="1">
    <citation type="submission" date="2009-11" db="EMBL/GenBank/DDBJ databases">
        <title>Genome sequencing of Bartonella species and comparative genomics.</title>
        <authorList>
            <person name="Engel P."/>
            <person name="Salzburger W."/>
            <person name="Marius L."/>
            <person name="Chao-Chin C."/>
            <person name="Soichi M."/>
            <person name="Christa L."/>
            <person name="Alexandra C."/>
            <person name="Aurelie L."/>
            <person name="Claudine M."/>
            <person name="Stephan S.C."/>
            <person name="Christoph D."/>
        </authorList>
    </citation>
    <scope>NUCLEOTIDE SEQUENCE [LARGE SCALE GENOMIC DNA]</scope>
    <source>
        <strain evidence="3">CIP 104772 / 73</strain>
    </source>
</reference>
<dbReference type="Proteomes" id="UP000009101">
    <property type="component" value="Chromosome"/>
</dbReference>
<dbReference type="PROSITE" id="PS51094">
    <property type="entry name" value="PTS_EIIA_TYPE_2"/>
    <property type="match status" value="1"/>
</dbReference>
<dbReference type="KEGG" id="bcd:BARCL_0030"/>
<dbReference type="AlphaFoldDB" id="E6YFS3"/>